<protein>
    <submittedName>
        <fullName evidence="2">Uncharacterized protein</fullName>
    </submittedName>
</protein>
<reference evidence="2 3" key="1">
    <citation type="submission" date="2016-08" db="EMBL/GenBank/DDBJ databases">
        <title>Genome of Bacillus solimangrovi GH2-4.</title>
        <authorList>
            <person name="Lim S."/>
            <person name="Kim B.-C."/>
        </authorList>
    </citation>
    <scope>NUCLEOTIDE SEQUENCE [LARGE SCALE GENOMIC DNA]</scope>
    <source>
        <strain evidence="2 3">GH2-4</strain>
    </source>
</reference>
<comment type="caution">
    <text evidence="2">The sequence shown here is derived from an EMBL/GenBank/DDBJ whole genome shotgun (WGS) entry which is preliminary data.</text>
</comment>
<feature type="transmembrane region" description="Helical" evidence="1">
    <location>
        <begin position="50"/>
        <end position="72"/>
    </location>
</feature>
<evidence type="ECO:0000313" key="3">
    <source>
        <dbReference type="Proteomes" id="UP000095209"/>
    </source>
</evidence>
<keyword evidence="1" id="KW-0472">Membrane</keyword>
<feature type="transmembrane region" description="Helical" evidence="1">
    <location>
        <begin position="5"/>
        <end position="23"/>
    </location>
</feature>
<accession>A0A1E5LEM7</accession>
<gene>
    <name evidence="2" type="ORF">BFG57_15485</name>
</gene>
<proteinExistence type="predicted"/>
<keyword evidence="1" id="KW-1133">Transmembrane helix</keyword>
<dbReference type="EMBL" id="MJEH01000026">
    <property type="protein sequence ID" value="OEH92536.1"/>
    <property type="molecule type" value="Genomic_DNA"/>
</dbReference>
<dbReference type="Proteomes" id="UP000095209">
    <property type="component" value="Unassembled WGS sequence"/>
</dbReference>
<evidence type="ECO:0000313" key="2">
    <source>
        <dbReference type="EMBL" id="OEH92536.1"/>
    </source>
</evidence>
<dbReference type="AlphaFoldDB" id="A0A1E5LEM7"/>
<evidence type="ECO:0000256" key="1">
    <source>
        <dbReference type="SAM" id="Phobius"/>
    </source>
</evidence>
<dbReference type="STRING" id="1305675.BFG57_15485"/>
<keyword evidence="1" id="KW-0812">Transmembrane</keyword>
<name>A0A1E5LEM7_9BACI</name>
<dbReference type="RefSeq" id="WP_069717461.1">
    <property type="nucleotide sequence ID" value="NZ_MJEH01000026.1"/>
</dbReference>
<keyword evidence="3" id="KW-1185">Reference proteome</keyword>
<sequence>MKKILLSLLGGSIVGGIICYIFLDYQNSNYIIRHYYGSPTFEVRELDYDYLFNATVIIVFSSILISLIWSFFEKKSGK</sequence>
<organism evidence="2 3">
    <name type="scientific">Bacillus solimangrovi</name>
    <dbReference type="NCBI Taxonomy" id="1305675"/>
    <lineage>
        <taxon>Bacteria</taxon>
        <taxon>Bacillati</taxon>
        <taxon>Bacillota</taxon>
        <taxon>Bacilli</taxon>
        <taxon>Bacillales</taxon>
        <taxon>Bacillaceae</taxon>
        <taxon>Bacillus</taxon>
    </lineage>
</organism>
<dbReference type="OrthoDB" id="2941953at2"/>